<dbReference type="AlphaFoldDB" id="A0AAV9X882"/>
<keyword evidence="2" id="KW-1133">Transmembrane helix</keyword>
<dbReference type="Proteomes" id="UP001365542">
    <property type="component" value="Unassembled WGS sequence"/>
</dbReference>
<feature type="region of interest" description="Disordered" evidence="1">
    <location>
        <begin position="1"/>
        <end position="29"/>
    </location>
</feature>
<dbReference type="PANTHER" id="PTHR39697:SF2">
    <property type="entry name" value="CYANOVIRIN-N DOMAIN-CONTAINING PROTEIN"/>
    <property type="match status" value="1"/>
</dbReference>
<evidence type="ECO:0000256" key="1">
    <source>
        <dbReference type="SAM" id="MobiDB-lite"/>
    </source>
</evidence>
<gene>
    <name evidence="3" type="ORF">TWF694_011454</name>
</gene>
<proteinExistence type="predicted"/>
<feature type="compositionally biased region" description="Basic and acidic residues" evidence="1">
    <location>
        <begin position="1"/>
        <end position="10"/>
    </location>
</feature>
<feature type="transmembrane region" description="Helical" evidence="2">
    <location>
        <begin position="66"/>
        <end position="88"/>
    </location>
</feature>
<accession>A0AAV9X882</accession>
<keyword evidence="2" id="KW-0812">Transmembrane</keyword>
<organism evidence="3 4">
    <name type="scientific">Orbilia ellipsospora</name>
    <dbReference type="NCBI Taxonomy" id="2528407"/>
    <lineage>
        <taxon>Eukaryota</taxon>
        <taxon>Fungi</taxon>
        <taxon>Dikarya</taxon>
        <taxon>Ascomycota</taxon>
        <taxon>Pezizomycotina</taxon>
        <taxon>Orbiliomycetes</taxon>
        <taxon>Orbiliales</taxon>
        <taxon>Orbiliaceae</taxon>
        <taxon>Orbilia</taxon>
    </lineage>
</organism>
<dbReference type="PANTHER" id="PTHR39697">
    <property type="entry name" value="RICIN B LECTIN DOMAIN-CONTAINING PROTEIN-RELATED"/>
    <property type="match status" value="1"/>
</dbReference>
<protein>
    <submittedName>
        <fullName evidence="3">Uncharacterized protein</fullName>
    </submittedName>
</protein>
<evidence type="ECO:0000313" key="4">
    <source>
        <dbReference type="Proteomes" id="UP001365542"/>
    </source>
</evidence>
<keyword evidence="2" id="KW-0472">Membrane</keyword>
<name>A0AAV9X882_9PEZI</name>
<comment type="caution">
    <text evidence="3">The sequence shown here is derived from an EMBL/GenBank/DDBJ whole genome shotgun (WGS) entry which is preliminary data.</text>
</comment>
<keyword evidence="4" id="KW-1185">Reference proteome</keyword>
<reference evidence="3 4" key="1">
    <citation type="submission" date="2019-10" db="EMBL/GenBank/DDBJ databases">
        <authorList>
            <person name="Palmer J.M."/>
        </authorList>
    </citation>
    <scope>NUCLEOTIDE SEQUENCE [LARGE SCALE GENOMIC DNA]</scope>
    <source>
        <strain evidence="3 4">TWF694</strain>
    </source>
</reference>
<evidence type="ECO:0000313" key="3">
    <source>
        <dbReference type="EMBL" id="KAK6537262.1"/>
    </source>
</evidence>
<evidence type="ECO:0000256" key="2">
    <source>
        <dbReference type="SAM" id="Phobius"/>
    </source>
</evidence>
<sequence>MSPSRDRNSQSERLLGSQPPAYSTFRAHSDNDNNERVFCYVNNDQPPTEVQVEALQIQRSIEFYRIFRYAIVALTIIICFTVSLPFVFKEHCGGKQHHHHSNLNFTDSYPAPTSCPELTPHPAPHPPTSPKFNNIPQPGSTYVITEFNTKNVITYDGGSVNLAGYRGSSSQHWTIREKDGWLGFTVAPDESIRYLGFAPWPQGPTLRCYATEHRFNEMFAVVKREGDGFRVFLRDGDGLKPLGKNGDGNLARVEVSDIWWGFTKVD</sequence>
<dbReference type="EMBL" id="JAVHJO010000009">
    <property type="protein sequence ID" value="KAK6537262.1"/>
    <property type="molecule type" value="Genomic_DNA"/>
</dbReference>